<dbReference type="InterPro" id="IPR029016">
    <property type="entry name" value="GAF-like_dom_sf"/>
</dbReference>
<protein>
    <recommendedName>
        <fullName evidence="3">ANTAR domain-containing protein</fullName>
    </recommendedName>
</protein>
<dbReference type="RefSeq" id="WP_141955961.1">
    <property type="nucleotide sequence ID" value="NZ_VFOZ01000001.1"/>
</dbReference>
<keyword evidence="2" id="KW-0804">Transcription</keyword>
<evidence type="ECO:0000259" key="3">
    <source>
        <dbReference type="SMART" id="SM01012"/>
    </source>
</evidence>
<dbReference type="Proteomes" id="UP000316096">
    <property type="component" value="Unassembled WGS sequence"/>
</dbReference>
<proteinExistence type="predicted"/>
<dbReference type="InterPro" id="IPR005561">
    <property type="entry name" value="ANTAR"/>
</dbReference>
<evidence type="ECO:0000313" key="5">
    <source>
        <dbReference type="Proteomes" id="UP000316096"/>
    </source>
</evidence>
<dbReference type="Gene3D" id="3.30.450.40">
    <property type="match status" value="1"/>
</dbReference>
<dbReference type="SMART" id="SM01012">
    <property type="entry name" value="ANTAR"/>
    <property type="match status" value="1"/>
</dbReference>
<gene>
    <name evidence="4" type="ORF">FB559_2777</name>
</gene>
<dbReference type="GO" id="GO:0003723">
    <property type="term" value="F:RNA binding"/>
    <property type="evidence" value="ECO:0007669"/>
    <property type="project" value="InterPro"/>
</dbReference>
<sequence length="237" mass="25033">MDISRRVHVWNLLADEAGKRREPISIAVACHTAVRVLAVDGVTVAAMGHDDVHLPVFATSELGRRLEDLEFALGEGPGTQAHSDGAAVLTSDLERCSAGWPLFGSDALEMGIRGIFAFPLRSGTVPVGVFRAYRANPGELTASQLGDALVLADIMSVLLLGPEGQSGQGFVQDAISSDHHVEVYQATGMVSVHLGVSLADALARLRGHAFAHGQPISAVAREVVQGRLRLDEGDTDD</sequence>
<accession>A0A543CJD1</accession>
<name>A0A543CJD1_9ACTN</name>
<evidence type="ECO:0000256" key="1">
    <source>
        <dbReference type="ARBA" id="ARBA00023015"/>
    </source>
</evidence>
<evidence type="ECO:0000256" key="2">
    <source>
        <dbReference type="ARBA" id="ARBA00023163"/>
    </source>
</evidence>
<feature type="domain" description="ANTAR" evidence="3">
    <location>
        <begin position="141"/>
        <end position="224"/>
    </location>
</feature>
<dbReference type="AlphaFoldDB" id="A0A543CJD1"/>
<comment type="caution">
    <text evidence="4">The sequence shown here is derived from an EMBL/GenBank/DDBJ whole genome shotgun (WGS) entry which is preliminary data.</text>
</comment>
<reference evidence="4 5" key="1">
    <citation type="submission" date="2019-06" db="EMBL/GenBank/DDBJ databases">
        <title>Sequencing the genomes of 1000 actinobacteria strains.</title>
        <authorList>
            <person name="Klenk H.-P."/>
        </authorList>
    </citation>
    <scope>NUCLEOTIDE SEQUENCE [LARGE SCALE GENOMIC DNA]</scope>
    <source>
        <strain evidence="4 5">DSM 102200</strain>
    </source>
</reference>
<keyword evidence="5" id="KW-1185">Reference proteome</keyword>
<keyword evidence="1" id="KW-0805">Transcription regulation</keyword>
<organism evidence="4 5">
    <name type="scientific">Actinoallomurus bryophytorum</name>
    <dbReference type="NCBI Taxonomy" id="1490222"/>
    <lineage>
        <taxon>Bacteria</taxon>
        <taxon>Bacillati</taxon>
        <taxon>Actinomycetota</taxon>
        <taxon>Actinomycetes</taxon>
        <taxon>Streptosporangiales</taxon>
        <taxon>Thermomonosporaceae</taxon>
        <taxon>Actinoallomurus</taxon>
    </lineage>
</organism>
<dbReference type="OrthoDB" id="7466251at2"/>
<evidence type="ECO:0000313" key="4">
    <source>
        <dbReference type="EMBL" id="TQL97199.1"/>
    </source>
</evidence>
<dbReference type="EMBL" id="VFOZ01000001">
    <property type="protein sequence ID" value="TQL97199.1"/>
    <property type="molecule type" value="Genomic_DNA"/>
</dbReference>
<dbReference type="InterPro" id="IPR036388">
    <property type="entry name" value="WH-like_DNA-bd_sf"/>
</dbReference>
<dbReference type="SUPFAM" id="SSF55781">
    <property type="entry name" value="GAF domain-like"/>
    <property type="match status" value="1"/>
</dbReference>
<dbReference type="Gene3D" id="1.10.10.10">
    <property type="entry name" value="Winged helix-like DNA-binding domain superfamily/Winged helix DNA-binding domain"/>
    <property type="match status" value="1"/>
</dbReference>